<dbReference type="Proteomes" id="UP000636800">
    <property type="component" value="Chromosome 6"/>
</dbReference>
<comment type="caution">
    <text evidence="2">The sequence shown here is derived from an EMBL/GenBank/DDBJ whole genome shotgun (WGS) entry which is preliminary data.</text>
</comment>
<feature type="region of interest" description="Disordered" evidence="1">
    <location>
        <begin position="483"/>
        <end position="502"/>
    </location>
</feature>
<dbReference type="AlphaFoldDB" id="A0A835UWC9"/>
<protein>
    <submittedName>
        <fullName evidence="2">Uncharacterized protein</fullName>
    </submittedName>
</protein>
<sequence>MEDFSAPSFSLGLDLDVDIADVPTEDEEEEANHLQKEESFHEALIEKVDDHWEAKTLDETQDEEPSPLILKRLRRGPQKLASAAATVSSDVKTDCSMLESHTLENLNDEIEEFSSPEKETWCRSVVDDFSSTQRQKSITSTKFSLMHHGFLKSNSGVKGASMITPASSGASCLVTLEASNDKTIFPRLTISPIRKINLVDSDSDESLTNRDECTRSVDASSAEGRCLQAQNTSSKKQNFQSNKYQTESFWEGFSPAKNFKLATPALDEFCKEYFSSFKNQNMNQQMGETNASNVSTSKVLSNDGFVGQCDGLYQMKNSTGKMGSNWDFSSAQPPAYRYFCHTNPSIQALIRQRFPHFIPIGLENKNKSLHLGAENIDHMGQSNSKDACGKVCSVRTKAAKTSSSKRRNNHKCSNDVESLDPAGTWVTPKRKSSIPKDAGKRRISAVGHQSGYWFTNQDGRKVYVNKEGEELSGQMAYKQYKKDSGGFKKSKRKVATAKKPKR</sequence>
<proteinExistence type="predicted"/>
<feature type="compositionally biased region" description="Basic residues" evidence="1">
    <location>
        <begin position="428"/>
        <end position="438"/>
    </location>
</feature>
<dbReference type="PANTHER" id="PTHR38371:SF1">
    <property type="entry name" value="RHO GTPASE-ACTIVATING PROTEIN"/>
    <property type="match status" value="1"/>
</dbReference>
<keyword evidence="3" id="KW-1185">Reference proteome</keyword>
<organism evidence="2 3">
    <name type="scientific">Vanilla planifolia</name>
    <name type="common">Vanilla</name>
    <dbReference type="NCBI Taxonomy" id="51239"/>
    <lineage>
        <taxon>Eukaryota</taxon>
        <taxon>Viridiplantae</taxon>
        <taxon>Streptophyta</taxon>
        <taxon>Embryophyta</taxon>
        <taxon>Tracheophyta</taxon>
        <taxon>Spermatophyta</taxon>
        <taxon>Magnoliopsida</taxon>
        <taxon>Liliopsida</taxon>
        <taxon>Asparagales</taxon>
        <taxon>Orchidaceae</taxon>
        <taxon>Vanilloideae</taxon>
        <taxon>Vanilleae</taxon>
        <taxon>Vanilla</taxon>
    </lineage>
</organism>
<dbReference type="EMBL" id="JADCNL010000006">
    <property type="protein sequence ID" value="KAG0476482.1"/>
    <property type="molecule type" value="Genomic_DNA"/>
</dbReference>
<gene>
    <name evidence="2" type="ORF">HPP92_013323</name>
</gene>
<reference evidence="2 3" key="1">
    <citation type="journal article" date="2020" name="Nat. Food">
        <title>A phased Vanilla planifolia genome enables genetic improvement of flavour and production.</title>
        <authorList>
            <person name="Hasing T."/>
            <person name="Tang H."/>
            <person name="Brym M."/>
            <person name="Khazi F."/>
            <person name="Huang T."/>
            <person name="Chambers A.H."/>
        </authorList>
    </citation>
    <scope>NUCLEOTIDE SEQUENCE [LARGE SCALE GENOMIC DNA]</scope>
    <source>
        <tissue evidence="2">Leaf</tissue>
    </source>
</reference>
<dbReference type="OrthoDB" id="391988at2759"/>
<evidence type="ECO:0000256" key="1">
    <source>
        <dbReference type="SAM" id="MobiDB-lite"/>
    </source>
</evidence>
<evidence type="ECO:0000313" key="3">
    <source>
        <dbReference type="Proteomes" id="UP000636800"/>
    </source>
</evidence>
<evidence type="ECO:0000313" key="2">
    <source>
        <dbReference type="EMBL" id="KAG0476482.1"/>
    </source>
</evidence>
<feature type="region of interest" description="Disordered" evidence="1">
    <location>
        <begin position="399"/>
        <end position="438"/>
    </location>
</feature>
<name>A0A835UWC9_VANPL</name>
<feature type="compositionally biased region" description="Basic residues" evidence="1">
    <location>
        <begin position="488"/>
        <end position="502"/>
    </location>
</feature>
<dbReference type="PANTHER" id="PTHR38371">
    <property type="entry name" value="RHO GTPASE-ACTIVATING PROTEIN"/>
    <property type="match status" value="1"/>
</dbReference>
<accession>A0A835UWC9</accession>